<dbReference type="EMBL" id="CAJOBC010002284">
    <property type="protein sequence ID" value="CAF3725301.1"/>
    <property type="molecule type" value="Genomic_DNA"/>
</dbReference>
<evidence type="ECO:0000259" key="7">
    <source>
        <dbReference type="PROSITE" id="PS50026"/>
    </source>
</evidence>
<evidence type="ECO:0000256" key="5">
    <source>
        <dbReference type="PROSITE-ProRule" id="PRU00076"/>
    </source>
</evidence>
<accession>A0A814D555</accession>
<keyword evidence="2" id="KW-0964">Secreted</keyword>
<feature type="disulfide bond" evidence="5">
    <location>
        <begin position="450"/>
        <end position="459"/>
    </location>
</feature>
<keyword evidence="3" id="KW-0204">Cytolysis</keyword>
<evidence type="ECO:0000256" key="2">
    <source>
        <dbReference type="ARBA" id="ARBA00022525"/>
    </source>
</evidence>
<dbReference type="Proteomes" id="UP000681722">
    <property type="component" value="Unassembled WGS sequence"/>
</dbReference>
<feature type="signal peptide" evidence="6">
    <location>
        <begin position="1"/>
        <end position="18"/>
    </location>
</feature>
<dbReference type="AlphaFoldDB" id="A0A814D555"/>
<dbReference type="GO" id="GO:0031640">
    <property type="term" value="P:killing of cells of another organism"/>
    <property type="evidence" value="ECO:0007669"/>
    <property type="project" value="UniProtKB-KW"/>
</dbReference>
<dbReference type="OrthoDB" id="6130531at2759"/>
<gene>
    <name evidence="9" type="ORF">GPM918_LOCUS11160</name>
    <name evidence="10" type="ORF">OVA965_LOCUS22416</name>
    <name evidence="11" type="ORF">SRO942_LOCUS11159</name>
    <name evidence="12" type="ORF">TMI583_LOCUS23130</name>
</gene>
<evidence type="ECO:0000256" key="4">
    <source>
        <dbReference type="ARBA" id="ARBA00023157"/>
    </source>
</evidence>
<evidence type="ECO:0000256" key="3">
    <source>
        <dbReference type="ARBA" id="ARBA00022852"/>
    </source>
</evidence>
<keyword evidence="4 5" id="KW-1015">Disulfide bond</keyword>
<feature type="domain" description="EGF-like" evidence="7">
    <location>
        <begin position="423"/>
        <end position="460"/>
    </location>
</feature>
<name>A0A814D555_9BILA</name>
<dbReference type="Proteomes" id="UP000682733">
    <property type="component" value="Unassembled WGS sequence"/>
</dbReference>
<keyword evidence="6" id="KW-0732">Signal</keyword>
<evidence type="ECO:0000256" key="6">
    <source>
        <dbReference type="SAM" id="SignalP"/>
    </source>
</evidence>
<protein>
    <submittedName>
        <fullName evidence="9">Uncharacterized protein</fullName>
    </submittedName>
</protein>
<feature type="chain" id="PRO_5036224132" evidence="6">
    <location>
        <begin position="19"/>
        <end position="628"/>
    </location>
</feature>
<dbReference type="PANTHER" id="PTHR45742">
    <property type="entry name" value="COMPLEMENT COMPONENT C6"/>
    <property type="match status" value="1"/>
</dbReference>
<dbReference type="InterPro" id="IPR000742">
    <property type="entry name" value="EGF"/>
</dbReference>
<keyword evidence="13" id="KW-1185">Reference proteome</keyword>
<dbReference type="GO" id="GO:0005576">
    <property type="term" value="C:extracellular region"/>
    <property type="evidence" value="ECO:0007669"/>
    <property type="project" value="UniProtKB-SubCell"/>
</dbReference>
<evidence type="ECO:0000259" key="8">
    <source>
        <dbReference type="PROSITE" id="PS51412"/>
    </source>
</evidence>
<dbReference type="Proteomes" id="UP000677228">
    <property type="component" value="Unassembled WGS sequence"/>
</dbReference>
<feature type="domain" description="MACPF" evidence="8">
    <location>
        <begin position="54"/>
        <end position="424"/>
    </location>
</feature>
<dbReference type="PROSITE" id="PS00022">
    <property type="entry name" value="EGF_1"/>
    <property type="match status" value="1"/>
</dbReference>
<dbReference type="PROSITE" id="PS50026">
    <property type="entry name" value="EGF_3"/>
    <property type="match status" value="1"/>
</dbReference>
<keyword evidence="5" id="KW-0245">EGF-like domain</keyword>
<dbReference type="EMBL" id="CAJNOK010012644">
    <property type="protein sequence ID" value="CAF1167820.1"/>
    <property type="molecule type" value="Genomic_DNA"/>
</dbReference>
<feature type="disulfide bond" evidence="5">
    <location>
        <begin position="427"/>
        <end position="437"/>
    </location>
</feature>
<dbReference type="Pfam" id="PF23106">
    <property type="entry name" value="EGF_Teneurin"/>
    <property type="match status" value="1"/>
</dbReference>
<evidence type="ECO:0000313" key="13">
    <source>
        <dbReference type="Proteomes" id="UP000663829"/>
    </source>
</evidence>
<dbReference type="InterPro" id="IPR020864">
    <property type="entry name" value="MACPF"/>
</dbReference>
<comment type="subcellular location">
    <subcellularLocation>
        <location evidence="1">Secreted</location>
    </subcellularLocation>
</comment>
<dbReference type="Gene3D" id="2.60.120.260">
    <property type="entry name" value="Galactose-binding domain-like"/>
    <property type="match status" value="1"/>
</dbReference>
<dbReference type="PROSITE" id="PS01186">
    <property type="entry name" value="EGF_2"/>
    <property type="match status" value="1"/>
</dbReference>
<sequence length="628" mass="70132">MKILILIQLIGGICYAFGSGDISNDEKQKQATEAYNRVRDYLKIEEKKYNSSSKLTRTSTNVGDIPNSNIIGSGYNPVKHSPLCFTRDCKMATFGLPIFSFNYVKPEPGTGCAKGLLKPHPTVTFRCTPGAEKDSHVDIIDKLESLKKTTMIGLEINGGAKIPISTVNSVAASYKSSIQTKFMVDNILQKHYEIISTTRKVTFADLRMFQEQMSLSDSFIYTIENLPCCEYTDTVYRYIADHLFDQFGFTYVEHMILGGIASENIFIHQSNVTKLKENSVNIAREASISFGEVFHVGTNATFSHNVEEKNKFDRSIEDRYSKVIEKVDEVEKVFFSDLVDYTDAQDSVRCNFLFPGVRLESGNQGLKGWEEWSKSVEDNPVVIKFAVNDIFRLLTPHRFQKPNSHIVEKKELIRKALDTYLNISFYCPGNCVGHGKCVDTGYFQVGECKCNTGWTGADCSVMVGLSGTLCGINDKIECNGGPIIEGNTPQYGCAPGYVREKYHWSVTCRKASSTIDVGFAGTLCGINVKGFVIECGGKKPWLEKCPNGYKLTDIDGGGAYYCYKTDASSEDLPGTLCGFGRTYSNRLEDIDCDGHYPSRGDCPRNYHLRSQHVGQTTFTYTYAYCVKD</sequence>
<evidence type="ECO:0000313" key="9">
    <source>
        <dbReference type="EMBL" id="CAF0949535.1"/>
    </source>
</evidence>
<proteinExistence type="predicted"/>
<evidence type="ECO:0000256" key="1">
    <source>
        <dbReference type="ARBA" id="ARBA00004613"/>
    </source>
</evidence>
<comment type="caution">
    <text evidence="9">The sequence shown here is derived from an EMBL/GenBank/DDBJ whole genome shotgun (WGS) entry which is preliminary data.</text>
</comment>
<dbReference type="EMBL" id="CAJOBA010034169">
    <property type="protein sequence ID" value="CAF3979351.1"/>
    <property type="molecule type" value="Genomic_DNA"/>
</dbReference>
<feature type="disulfide bond" evidence="5">
    <location>
        <begin position="431"/>
        <end position="448"/>
    </location>
</feature>
<dbReference type="PANTHER" id="PTHR45742:SF8">
    <property type="entry name" value="FLOCCULATION PROTEIN FLO11"/>
    <property type="match status" value="1"/>
</dbReference>
<evidence type="ECO:0000313" key="11">
    <source>
        <dbReference type="EMBL" id="CAF3725301.1"/>
    </source>
</evidence>
<dbReference type="SMART" id="SM00457">
    <property type="entry name" value="MACPF"/>
    <property type="match status" value="1"/>
</dbReference>
<organism evidence="9 13">
    <name type="scientific">Didymodactylos carnosus</name>
    <dbReference type="NCBI Taxonomy" id="1234261"/>
    <lineage>
        <taxon>Eukaryota</taxon>
        <taxon>Metazoa</taxon>
        <taxon>Spiralia</taxon>
        <taxon>Gnathifera</taxon>
        <taxon>Rotifera</taxon>
        <taxon>Eurotatoria</taxon>
        <taxon>Bdelloidea</taxon>
        <taxon>Philodinida</taxon>
        <taxon>Philodinidae</taxon>
        <taxon>Didymodactylos</taxon>
    </lineage>
</organism>
<evidence type="ECO:0000313" key="10">
    <source>
        <dbReference type="EMBL" id="CAF1167820.1"/>
    </source>
</evidence>
<evidence type="ECO:0000313" key="12">
    <source>
        <dbReference type="EMBL" id="CAF3979351.1"/>
    </source>
</evidence>
<dbReference type="Proteomes" id="UP000663829">
    <property type="component" value="Unassembled WGS sequence"/>
</dbReference>
<reference evidence="9" key="1">
    <citation type="submission" date="2021-02" db="EMBL/GenBank/DDBJ databases">
        <authorList>
            <person name="Nowell W R."/>
        </authorList>
    </citation>
    <scope>NUCLEOTIDE SEQUENCE</scope>
</reference>
<dbReference type="PROSITE" id="PS51412">
    <property type="entry name" value="MACPF_2"/>
    <property type="match status" value="1"/>
</dbReference>
<dbReference type="EMBL" id="CAJNOQ010002285">
    <property type="protein sequence ID" value="CAF0949535.1"/>
    <property type="molecule type" value="Genomic_DNA"/>
</dbReference>
<dbReference type="Pfam" id="PF01823">
    <property type="entry name" value="MACPF"/>
    <property type="match status" value="1"/>
</dbReference>